<protein>
    <submittedName>
        <fullName evidence="1">Uncharacterized protein</fullName>
    </submittedName>
</protein>
<reference evidence="1" key="1">
    <citation type="journal article" date="2023" name="Plant J.">
        <title>Genome sequences and population genomics provide insights into the demographic history, inbreeding, and mutation load of two 'living fossil' tree species of Dipteronia.</title>
        <authorList>
            <person name="Feng Y."/>
            <person name="Comes H.P."/>
            <person name="Chen J."/>
            <person name="Zhu S."/>
            <person name="Lu R."/>
            <person name="Zhang X."/>
            <person name="Li P."/>
            <person name="Qiu J."/>
            <person name="Olsen K.M."/>
            <person name="Qiu Y."/>
        </authorList>
    </citation>
    <scope>NUCLEOTIDE SEQUENCE</scope>
    <source>
        <strain evidence="1">NBL</strain>
    </source>
</reference>
<evidence type="ECO:0000313" key="2">
    <source>
        <dbReference type="Proteomes" id="UP001281410"/>
    </source>
</evidence>
<dbReference type="AlphaFoldDB" id="A0AAD9ZPE4"/>
<organism evidence="1 2">
    <name type="scientific">Dipteronia sinensis</name>
    <dbReference type="NCBI Taxonomy" id="43782"/>
    <lineage>
        <taxon>Eukaryota</taxon>
        <taxon>Viridiplantae</taxon>
        <taxon>Streptophyta</taxon>
        <taxon>Embryophyta</taxon>
        <taxon>Tracheophyta</taxon>
        <taxon>Spermatophyta</taxon>
        <taxon>Magnoliopsida</taxon>
        <taxon>eudicotyledons</taxon>
        <taxon>Gunneridae</taxon>
        <taxon>Pentapetalae</taxon>
        <taxon>rosids</taxon>
        <taxon>malvids</taxon>
        <taxon>Sapindales</taxon>
        <taxon>Sapindaceae</taxon>
        <taxon>Hippocastanoideae</taxon>
        <taxon>Acereae</taxon>
        <taxon>Dipteronia</taxon>
    </lineage>
</organism>
<dbReference type="Proteomes" id="UP001281410">
    <property type="component" value="Unassembled WGS sequence"/>
</dbReference>
<sequence length="323" mass="36642">MRECMDIFCDISGQQVSFPKSRIYWSSNISNCNARALADLCGSLVTKNLGFYLGVPLIHGRITKNTYKEILVKTQKRLTTWKSASFSLAGRCTLIKSVTSALHVYVMQSIKLPSGIYKKLDKINRDFLWGSSADIRKMHLINWATVCLQKNLGGLGIKNTKLMNQVLLAKFGWRLDRKDVGFWGRVLKEKYLKGDIGKLQNFAFFPLSEAQNVEKVCDYLVANEWDVGKLSIVLPWHIVLRIFSIHVASHWNYTEDWWKSNFDNDIAIEMKNCSVSWSPPPSEWVKPNMDGSMILESGAISAGGVVRDHGKNWLIGFILNKGT</sequence>
<keyword evidence="2" id="KW-1185">Reference proteome</keyword>
<dbReference type="PANTHER" id="PTHR33116:SF70">
    <property type="entry name" value="NON-LTR RETROELEMENT REVERSE TRANSCRIPTASE-LIKE PROTEIN"/>
    <property type="match status" value="1"/>
</dbReference>
<evidence type="ECO:0000313" key="1">
    <source>
        <dbReference type="EMBL" id="KAK3185175.1"/>
    </source>
</evidence>
<name>A0AAD9ZPE4_9ROSI</name>
<dbReference type="PANTHER" id="PTHR33116">
    <property type="entry name" value="REVERSE TRANSCRIPTASE ZINC-BINDING DOMAIN-CONTAINING PROTEIN-RELATED-RELATED"/>
    <property type="match status" value="1"/>
</dbReference>
<gene>
    <name evidence="1" type="ORF">Dsin_032461</name>
</gene>
<comment type="caution">
    <text evidence="1">The sequence shown here is derived from an EMBL/GenBank/DDBJ whole genome shotgun (WGS) entry which is preliminary data.</text>
</comment>
<accession>A0AAD9ZPE4</accession>
<dbReference type="EMBL" id="JANJYJ010000010">
    <property type="protein sequence ID" value="KAK3185175.1"/>
    <property type="molecule type" value="Genomic_DNA"/>
</dbReference>
<proteinExistence type="predicted"/>